<proteinExistence type="predicted"/>
<sequence length="44" mass="4609">MIPGNTGRDLMGTKKSSDGKIESNGTIEFSSIPDKSSKGSKKPP</sequence>
<reference evidence="2 3" key="1">
    <citation type="submission" date="2013-01" db="EMBL/GenBank/DDBJ databases">
        <authorList>
            <person name="Harkins D.M."/>
            <person name="Durkin A.S."/>
            <person name="Brinkac L.M."/>
            <person name="Haft D.H."/>
            <person name="Selengut J.D."/>
            <person name="Sanka R."/>
            <person name="DePew J."/>
            <person name="Purushe J."/>
            <person name="Matthias M.A."/>
            <person name="Vinetz J.M."/>
            <person name="Sutton G.G."/>
            <person name="Nierman W.C."/>
            <person name="Fouts D.E."/>
        </authorList>
    </citation>
    <scope>NUCLEOTIDE SEQUENCE [LARGE SCALE GENOMIC DNA]</scope>
    <source>
        <strain evidence="2 3">CBC1416</strain>
    </source>
</reference>
<dbReference type="Proteomes" id="UP000012149">
    <property type="component" value="Unassembled WGS sequence"/>
</dbReference>
<accession>M6VJ84</accession>
<gene>
    <name evidence="2" type="ORF">LEP1GSC161_2281</name>
</gene>
<evidence type="ECO:0000313" key="3">
    <source>
        <dbReference type="Proteomes" id="UP000012149"/>
    </source>
</evidence>
<dbReference type="EMBL" id="AKWE02000112">
    <property type="protein sequence ID" value="EMO57557.1"/>
    <property type="molecule type" value="Genomic_DNA"/>
</dbReference>
<protein>
    <submittedName>
        <fullName evidence="2">Uncharacterized protein</fullName>
    </submittedName>
</protein>
<dbReference type="AlphaFoldDB" id="M6VJ84"/>
<feature type="region of interest" description="Disordered" evidence="1">
    <location>
        <begin position="1"/>
        <end position="44"/>
    </location>
</feature>
<name>M6VJ84_9LEPT</name>
<feature type="compositionally biased region" description="Basic and acidic residues" evidence="1">
    <location>
        <begin position="11"/>
        <end position="21"/>
    </location>
</feature>
<evidence type="ECO:0000313" key="2">
    <source>
        <dbReference type="EMBL" id="EMO57557.1"/>
    </source>
</evidence>
<organism evidence="2 3">
    <name type="scientific">Leptospira santarosai str. CBC1416</name>
    <dbReference type="NCBI Taxonomy" id="1193059"/>
    <lineage>
        <taxon>Bacteria</taxon>
        <taxon>Pseudomonadati</taxon>
        <taxon>Spirochaetota</taxon>
        <taxon>Spirochaetia</taxon>
        <taxon>Leptospirales</taxon>
        <taxon>Leptospiraceae</taxon>
        <taxon>Leptospira</taxon>
    </lineage>
</organism>
<evidence type="ECO:0000256" key="1">
    <source>
        <dbReference type="SAM" id="MobiDB-lite"/>
    </source>
</evidence>
<comment type="caution">
    <text evidence="2">The sequence shown here is derived from an EMBL/GenBank/DDBJ whole genome shotgun (WGS) entry which is preliminary data.</text>
</comment>